<protein>
    <submittedName>
        <fullName evidence="2">Uncharacterized protein</fullName>
    </submittedName>
</protein>
<proteinExistence type="predicted"/>
<dbReference type="OrthoDB" id="2562717at2759"/>
<feature type="region of interest" description="Disordered" evidence="1">
    <location>
        <begin position="307"/>
        <end position="342"/>
    </location>
</feature>
<feature type="compositionally biased region" description="Polar residues" evidence="1">
    <location>
        <begin position="74"/>
        <end position="93"/>
    </location>
</feature>
<keyword evidence="3" id="KW-1185">Reference proteome</keyword>
<feature type="region of interest" description="Disordered" evidence="1">
    <location>
        <begin position="74"/>
        <end position="98"/>
    </location>
</feature>
<dbReference type="KEGG" id="ksn:43590706"/>
<reference evidence="2" key="2">
    <citation type="submission" date="2024-01" db="EMBL/GenBank/DDBJ databases">
        <title>Comparative genomics of Cryptococcus and Kwoniella reveals pathogenesis evolution and contrasting modes of karyotype evolution via chromosome fusion or intercentromeric recombination.</title>
        <authorList>
            <person name="Coelho M.A."/>
            <person name="David-Palma M."/>
            <person name="Shea T."/>
            <person name="Bowers K."/>
            <person name="McGinley-Smith S."/>
            <person name="Mohammad A.W."/>
            <person name="Gnirke A."/>
            <person name="Yurkov A.M."/>
            <person name="Nowrousian M."/>
            <person name="Sun S."/>
            <person name="Cuomo C.A."/>
            <person name="Heitman J."/>
        </authorList>
    </citation>
    <scope>NUCLEOTIDE SEQUENCE</scope>
    <source>
        <strain evidence="2">CBS 12478</strain>
    </source>
</reference>
<dbReference type="RefSeq" id="XP_031859217.1">
    <property type="nucleotide sequence ID" value="XM_032006548.1"/>
</dbReference>
<organism evidence="2 3">
    <name type="scientific">Kwoniella shandongensis</name>
    <dbReference type="NCBI Taxonomy" id="1734106"/>
    <lineage>
        <taxon>Eukaryota</taxon>
        <taxon>Fungi</taxon>
        <taxon>Dikarya</taxon>
        <taxon>Basidiomycota</taxon>
        <taxon>Agaricomycotina</taxon>
        <taxon>Tremellomycetes</taxon>
        <taxon>Tremellales</taxon>
        <taxon>Cryptococcaceae</taxon>
        <taxon>Kwoniella</taxon>
    </lineage>
</organism>
<feature type="region of interest" description="Disordered" evidence="1">
    <location>
        <begin position="167"/>
        <end position="209"/>
    </location>
</feature>
<evidence type="ECO:0000313" key="2">
    <source>
        <dbReference type="EMBL" id="WWD17486.1"/>
    </source>
</evidence>
<feature type="compositionally biased region" description="Polar residues" evidence="1">
    <location>
        <begin position="196"/>
        <end position="209"/>
    </location>
</feature>
<name>A0A5M6BZ85_9TREE</name>
<dbReference type="Proteomes" id="UP000322225">
    <property type="component" value="Chromosome 3"/>
</dbReference>
<sequence length="342" mass="37206">MPALTNSPMSSPSLRTIAHAQMRNSYFPSVPSAVTHSYNHHTGPVPRTPQSSLNVTPNRPAAPLVGCLKHTQRATTQQQQYSTGRPAVTSASPANEYPPTYAQHVGDRAYVSPAMRSINPQEKRRASMGTNFKVSQIPLGPGSNSSFTPNSTRGMHTAVAAHEIDTSSVPGRTQTMDNGARRRPSFKIELPPRPMSNASPQHRPQPHILSNQLVDSPSAQEPTWFANRTPLINGGPAFRDPFAAHSETDQCVGEGQGGYIILRAPSHGAHPSRPGPMATQQPAEEVWPGMVGLGYSLNRLRAPTPWLRDARDSQDEPEEDGEWLRREGMESVEGRLRGLGFA</sequence>
<dbReference type="AlphaFoldDB" id="A0A5M6BZ85"/>
<dbReference type="GeneID" id="43590706"/>
<feature type="compositionally biased region" description="Basic and acidic residues" evidence="1">
    <location>
        <begin position="322"/>
        <end position="336"/>
    </location>
</feature>
<feature type="compositionally biased region" description="Polar residues" evidence="1">
    <location>
        <begin position="167"/>
        <end position="177"/>
    </location>
</feature>
<accession>A0A5M6BZ85</accession>
<dbReference type="EMBL" id="CP144053">
    <property type="protein sequence ID" value="WWD17486.1"/>
    <property type="molecule type" value="Genomic_DNA"/>
</dbReference>
<gene>
    <name evidence="2" type="ORF">CI109_101927</name>
</gene>
<evidence type="ECO:0000313" key="3">
    <source>
        <dbReference type="Proteomes" id="UP000322225"/>
    </source>
</evidence>
<reference evidence="2" key="1">
    <citation type="submission" date="2017-08" db="EMBL/GenBank/DDBJ databases">
        <authorList>
            <person name="Cuomo C."/>
            <person name="Billmyre B."/>
            <person name="Heitman J."/>
        </authorList>
    </citation>
    <scope>NUCLEOTIDE SEQUENCE</scope>
    <source>
        <strain evidence="2">CBS 12478</strain>
    </source>
</reference>
<evidence type="ECO:0000256" key="1">
    <source>
        <dbReference type="SAM" id="MobiDB-lite"/>
    </source>
</evidence>